<gene>
    <name evidence="3" type="ORF">G6O67_005613</name>
</gene>
<feature type="signal peptide" evidence="2">
    <location>
        <begin position="1"/>
        <end position="17"/>
    </location>
</feature>
<keyword evidence="2" id="KW-0732">Signal</keyword>
<dbReference type="EMBL" id="JAAVMX010000006">
    <property type="protein sequence ID" value="KAF4506928.1"/>
    <property type="molecule type" value="Genomic_DNA"/>
</dbReference>
<evidence type="ECO:0000313" key="3">
    <source>
        <dbReference type="EMBL" id="KAF4506928.1"/>
    </source>
</evidence>
<evidence type="ECO:0000313" key="4">
    <source>
        <dbReference type="Proteomes" id="UP000557566"/>
    </source>
</evidence>
<sequence>MKFSATVSAFLFGLAMARPQGNQEEEADRPISEDGLREKFGGAKLICLQNADKVECSPKFDQEKGGQTIESLCKDRDCSDCFLLSDRNFVCENGIKQNNAPPKAPEPSAGKGANPPSFSAEEKEAARNEACVDFKGTVEACLAAGRKCVQDFETGGKSWDPPALQDCLRSASATAEKIETMRNELCADFKGDIKACELAGWKCTQDFQEKGVRPDIPAFKDCLRNSAKGST</sequence>
<organism evidence="3 4">
    <name type="scientific">Ophiocordyceps sinensis</name>
    <dbReference type="NCBI Taxonomy" id="72228"/>
    <lineage>
        <taxon>Eukaryota</taxon>
        <taxon>Fungi</taxon>
        <taxon>Dikarya</taxon>
        <taxon>Ascomycota</taxon>
        <taxon>Pezizomycotina</taxon>
        <taxon>Sordariomycetes</taxon>
        <taxon>Hypocreomycetidae</taxon>
        <taxon>Hypocreales</taxon>
        <taxon>Ophiocordycipitaceae</taxon>
        <taxon>Ophiocordyceps</taxon>
    </lineage>
</organism>
<reference evidence="3 4" key="1">
    <citation type="journal article" date="2020" name="Genome Biol. Evol.">
        <title>A new high-quality draft genome assembly of the Chinese cordyceps Ophiocordyceps sinensis.</title>
        <authorList>
            <person name="Shu R."/>
            <person name="Zhang J."/>
            <person name="Meng Q."/>
            <person name="Zhang H."/>
            <person name="Zhou G."/>
            <person name="Li M."/>
            <person name="Wu P."/>
            <person name="Zhao Y."/>
            <person name="Chen C."/>
            <person name="Qin Q."/>
        </authorList>
    </citation>
    <scope>NUCLEOTIDE SEQUENCE [LARGE SCALE GENOMIC DNA]</scope>
    <source>
        <strain evidence="3 4">IOZ07</strain>
    </source>
</reference>
<feature type="chain" id="PRO_5034533681" evidence="2">
    <location>
        <begin position="18"/>
        <end position="231"/>
    </location>
</feature>
<feature type="region of interest" description="Disordered" evidence="1">
    <location>
        <begin position="97"/>
        <end position="122"/>
    </location>
</feature>
<keyword evidence="4" id="KW-1185">Reference proteome</keyword>
<dbReference type="AlphaFoldDB" id="A0A8H4LWM8"/>
<evidence type="ECO:0000256" key="1">
    <source>
        <dbReference type="SAM" id="MobiDB-lite"/>
    </source>
</evidence>
<dbReference type="Proteomes" id="UP000557566">
    <property type="component" value="Unassembled WGS sequence"/>
</dbReference>
<comment type="caution">
    <text evidence="3">The sequence shown here is derived from an EMBL/GenBank/DDBJ whole genome shotgun (WGS) entry which is preliminary data.</text>
</comment>
<accession>A0A8H4LWM8</accession>
<proteinExistence type="predicted"/>
<name>A0A8H4LWM8_9HYPO</name>
<protein>
    <submittedName>
        <fullName evidence="3">Uncharacterized protein</fullName>
    </submittedName>
</protein>
<evidence type="ECO:0000256" key="2">
    <source>
        <dbReference type="SAM" id="SignalP"/>
    </source>
</evidence>